<keyword evidence="1" id="KW-0812">Transmembrane</keyword>
<name>A0ABP7IT68_9ACTN</name>
<accession>A0ABP7IT68</accession>
<dbReference type="RefSeq" id="WP_344776701.1">
    <property type="nucleotide sequence ID" value="NZ_BAABAH010000011.1"/>
</dbReference>
<sequence length="147" mass="15380">MTTLTTTVDRSVDTITGLVWPDARRASDEDRATAEAAVEAAVTAGTLPASEAGYRRASIGTARSRGDLRHAVRGLAGGVPPEGLTTALGVASSLWLVMTVAQVVVWLVIGIAAGLDGPWWLYSTLPGAVVVGVLWLVNESHHRPRGK</sequence>
<dbReference type="Pfam" id="PF08044">
    <property type="entry name" value="DUF1707"/>
    <property type="match status" value="1"/>
</dbReference>
<feature type="transmembrane region" description="Helical" evidence="1">
    <location>
        <begin position="119"/>
        <end position="137"/>
    </location>
</feature>
<keyword evidence="1" id="KW-1133">Transmembrane helix</keyword>
<evidence type="ECO:0000259" key="2">
    <source>
        <dbReference type="Pfam" id="PF08044"/>
    </source>
</evidence>
<feature type="transmembrane region" description="Helical" evidence="1">
    <location>
        <begin position="94"/>
        <end position="113"/>
    </location>
</feature>
<comment type="caution">
    <text evidence="3">The sequence shown here is derived from an EMBL/GenBank/DDBJ whole genome shotgun (WGS) entry which is preliminary data.</text>
</comment>
<protein>
    <recommendedName>
        <fullName evidence="2">DUF1707 domain-containing protein</fullName>
    </recommendedName>
</protein>
<dbReference type="Proteomes" id="UP001501821">
    <property type="component" value="Unassembled WGS sequence"/>
</dbReference>
<gene>
    <name evidence="3" type="ORF">GCM10022242_29210</name>
</gene>
<evidence type="ECO:0000256" key="1">
    <source>
        <dbReference type="SAM" id="Phobius"/>
    </source>
</evidence>
<organism evidence="3 4">
    <name type="scientific">Nocardioides panacisoli</name>
    <dbReference type="NCBI Taxonomy" id="627624"/>
    <lineage>
        <taxon>Bacteria</taxon>
        <taxon>Bacillati</taxon>
        <taxon>Actinomycetota</taxon>
        <taxon>Actinomycetes</taxon>
        <taxon>Propionibacteriales</taxon>
        <taxon>Nocardioidaceae</taxon>
        <taxon>Nocardioides</taxon>
    </lineage>
</organism>
<evidence type="ECO:0000313" key="3">
    <source>
        <dbReference type="EMBL" id="GAA3826039.1"/>
    </source>
</evidence>
<feature type="domain" description="DUF1707" evidence="2">
    <location>
        <begin position="25"/>
        <end position="75"/>
    </location>
</feature>
<dbReference type="InterPro" id="IPR012551">
    <property type="entry name" value="DUF1707_SHOCT-like"/>
</dbReference>
<reference evidence="4" key="1">
    <citation type="journal article" date="2019" name="Int. J. Syst. Evol. Microbiol.">
        <title>The Global Catalogue of Microorganisms (GCM) 10K type strain sequencing project: providing services to taxonomists for standard genome sequencing and annotation.</title>
        <authorList>
            <consortium name="The Broad Institute Genomics Platform"/>
            <consortium name="The Broad Institute Genome Sequencing Center for Infectious Disease"/>
            <person name="Wu L."/>
            <person name="Ma J."/>
        </authorList>
    </citation>
    <scope>NUCLEOTIDE SEQUENCE [LARGE SCALE GENOMIC DNA]</scope>
    <source>
        <strain evidence="4">JCM 16953</strain>
    </source>
</reference>
<keyword evidence="4" id="KW-1185">Reference proteome</keyword>
<proteinExistence type="predicted"/>
<dbReference type="EMBL" id="BAABAH010000011">
    <property type="protein sequence ID" value="GAA3826039.1"/>
    <property type="molecule type" value="Genomic_DNA"/>
</dbReference>
<evidence type="ECO:0000313" key="4">
    <source>
        <dbReference type="Proteomes" id="UP001501821"/>
    </source>
</evidence>
<keyword evidence="1" id="KW-0472">Membrane</keyword>